<dbReference type="PANTHER" id="PTHR28027:SF2">
    <property type="entry name" value="TRANSCRIPTIONAL REGULATOR MIT1"/>
    <property type="match status" value="1"/>
</dbReference>
<organism evidence="2 3">
    <name type="scientific">Naumovozyma castellii</name>
    <name type="common">Yeast</name>
    <name type="synonym">Saccharomyces castellii</name>
    <dbReference type="NCBI Taxonomy" id="27288"/>
    <lineage>
        <taxon>Eukaryota</taxon>
        <taxon>Fungi</taxon>
        <taxon>Dikarya</taxon>
        <taxon>Ascomycota</taxon>
        <taxon>Saccharomycotina</taxon>
        <taxon>Saccharomycetes</taxon>
        <taxon>Saccharomycetales</taxon>
        <taxon>Saccharomycetaceae</taxon>
        <taxon>Naumovozyma</taxon>
    </lineage>
</organism>
<dbReference type="GeneID" id="96901352"/>
<dbReference type="RefSeq" id="XP_003674254.1">
    <property type="nucleotide sequence ID" value="XM_003674206.1"/>
</dbReference>
<proteinExistence type="predicted"/>
<dbReference type="EMBL" id="HE576752">
    <property type="protein sequence ID" value="CCC67874.1"/>
    <property type="molecule type" value="Genomic_DNA"/>
</dbReference>
<dbReference type="GO" id="GO:0003677">
    <property type="term" value="F:DNA binding"/>
    <property type="evidence" value="ECO:0007669"/>
    <property type="project" value="TreeGrafter"/>
</dbReference>
<dbReference type="eggNOG" id="KOG4476">
    <property type="taxonomic scope" value="Eukaryota"/>
</dbReference>
<dbReference type="OrthoDB" id="5572844at2759"/>
<feature type="compositionally biased region" description="Polar residues" evidence="1">
    <location>
        <begin position="412"/>
        <end position="436"/>
    </location>
</feature>
<sequence length="550" mass="62082">MSISPTFKGYVDDEYDAALIIQAVLDGKLGHVPRRLHDAERPQLIVSGNVFVFLEELSGIKRWTDGISWSPSRVSGKFLMYKELNKHYPDSINVKGPIPLKPKFSTTNEQSGNHDNEIPSNNMRQFLPSQNELRYYPSRYTGFVKKTFSVKFRNQEADAWERFHVISYYSEVHVAQNQLIRPRDLSYFNDVQLSPNLVSQIEKITLGAIKVNLEKVEKKVENQFKNKNMNNVQPYHVNNITFHVGNRDDIAYNTLPQPSLSLPPQLIPMQTGNHVLIPHFPNTANKWINTPATFETRLPPTTMRQSISVPTFHNNQISYQRNQSYPELFSFNRPYVNNMVKAPPTPLDQNEKNVRYCPPTLTPIPRPLHLTSSNMLSVDSNVLPPINVTESGYPPHYLEPMRLGPVYSSSISEPGTIRKSSVSSLGQDHDGSTINIDNGPKPVRSMNVLDVLNHPDTRYPTPYRDNEVNFGVPPSTTFSSQEEILPPIRESHFYNGSSINVPLSNGGSNVKSMELKNVGFTEKTPVIRPEDISTDSNSNGNNGEAGPESI</sequence>
<dbReference type="FunCoup" id="G0V8S5">
    <property type="interactions" value="1"/>
</dbReference>
<dbReference type="Pfam" id="PF09729">
    <property type="entry name" value="Gti1_Pac2"/>
    <property type="match status" value="1"/>
</dbReference>
<dbReference type="KEGG" id="ncs:NCAS_0A13160"/>
<dbReference type="AlphaFoldDB" id="G0V8S5"/>
<reference evidence="2 3" key="1">
    <citation type="journal article" date="2011" name="Proc. Natl. Acad. Sci. U.S.A.">
        <title>Evolutionary erosion of yeast sex chromosomes by mating-type switching accidents.</title>
        <authorList>
            <person name="Gordon J.L."/>
            <person name="Armisen D."/>
            <person name="Proux-Wera E."/>
            <person name="Oheigeartaigh S.S."/>
            <person name="Byrne K.P."/>
            <person name="Wolfe K.H."/>
        </authorList>
    </citation>
    <scope>NUCLEOTIDE SEQUENCE [LARGE SCALE GENOMIC DNA]</scope>
    <source>
        <strain evidence="3">ATCC 76901 / BCRC 22586 / CBS 4309 / NBRC 1992 / NRRL Y-12630</strain>
    </source>
</reference>
<dbReference type="InterPro" id="IPR018608">
    <property type="entry name" value="Gti1/Pac2"/>
</dbReference>
<feature type="region of interest" description="Disordered" evidence="1">
    <location>
        <begin position="523"/>
        <end position="550"/>
    </location>
</feature>
<feature type="region of interest" description="Disordered" evidence="1">
    <location>
        <begin position="412"/>
        <end position="442"/>
    </location>
</feature>
<protein>
    <submittedName>
        <fullName evidence="2">Uncharacterized protein</fullName>
    </submittedName>
</protein>
<accession>G0V8S5</accession>
<name>G0V8S5_NAUCA</name>
<dbReference type="Proteomes" id="UP000001640">
    <property type="component" value="Chromosome 1"/>
</dbReference>
<gene>
    <name evidence="2" type="primary">NCAS0A13160</name>
    <name evidence="2" type="ordered locus">NCAS_0A13160</name>
</gene>
<evidence type="ECO:0000313" key="2">
    <source>
        <dbReference type="EMBL" id="CCC67874.1"/>
    </source>
</evidence>
<reference key="2">
    <citation type="submission" date="2011-08" db="EMBL/GenBank/DDBJ databases">
        <title>Genome sequence of Naumovozyma castellii.</title>
        <authorList>
            <person name="Gordon J.L."/>
            <person name="Armisen D."/>
            <person name="Proux-Wera E."/>
            <person name="OhEigeartaigh S.S."/>
            <person name="Byrne K.P."/>
            <person name="Wolfe K.H."/>
        </authorList>
    </citation>
    <scope>NUCLEOTIDE SEQUENCE</scope>
    <source>
        <strain>Type strain:CBS 4309</strain>
    </source>
</reference>
<evidence type="ECO:0000313" key="3">
    <source>
        <dbReference type="Proteomes" id="UP000001640"/>
    </source>
</evidence>
<dbReference type="PANTHER" id="PTHR28027">
    <property type="entry name" value="TRANSCRIPTIONAL REGULATOR MIT1"/>
    <property type="match status" value="1"/>
</dbReference>
<dbReference type="HOGENOM" id="CLU_495306_0_0_1"/>
<dbReference type="InParanoid" id="G0V8S5"/>
<evidence type="ECO:0000256" key="1">
    <source>
        <dbReference type="SAM" id="MobiDB-lite"/>
    </source>
</evidence>
<keyword evidence="3" id="KW-1185">Reference proteome</keyword>